<dbReference type="AlphaFoldDB" id="A0A3M8APH1"/>
<dbReference type="EC" id="2.5.1.-" evidence="6"/>
<dbReference type="GO" id="GO:0046677">
    <property type="term" value="P:response to antibiotic"/>
    <property type="evidence" value="ECO:0007669"/>
    <property type="project" value="UniProtKB-UniRule"/>
</dbReference>
<comment type="cofactor">
    <cofactor evidence="6">
        <name>Mg(2+)</name>
        <dbReference type="ChEBI" id="CHEBI:18420"/>
    </cofactor>
</comment>
<dbReference type="OrthoDB" id="192739at2"/>
<feature type="binding site" evidence="6">
    <location>
        <position position="9"/>
    </location>
    <ligand>
        <name>Mg(2+)</name>
        <dbReference type="ChEBI" id="CHEBI:18420"/>
    </ligand>
</feature>
<dbReference type="RefSeq" id="WP_122906421.1">
    <property type="nucleotide sequence ID" value="NZ_RHHS01000049.1"/>
</dbReference>
<gene>
    <name evidence="6 8" type="primary">fosB</name>
    <name evidence="8" type="ORF">EDM57_19805</name>
</gene>
<feature type="domain" description="VOC" evidence="7">
    <location>
        <begin position="6"/>
        <end position="121"/>
    </location>
</feature>
<keyword evidence="3 6" id="KW-0479">Metal-binding</keyword>
<evidence type="ECO:0000313" key="9">
    <source>
        <dbReference type="Proteomes" id="UP000268829"/>
    </source>
</evidence>
<comment type="subcellular location">
    <subcellularLocation>
        <location evidence="6">Cytoplasm</location>
    </subcellularLocation>
</comment>
<reference evidence="8 9" key="1">
    <citation type="submission" date="2018-10" db="EMBL/GenBank/DDBJ databases">
        <title>Phylogenomics of Brevibacillus.</title>
        <authorList>
            <person name="Dunlap C."/>
        </authorList>
    </citation>
    <scope>NUCLEOTIDE SEQUENCE [LARGE SCALE GENOMIC DNA]</scope>
    <source>
        <strain evidence="8 9">DSM 100115</strain>
    </source>
</reference>
<dbReference type="PROSITE" id="PS51819">
    <property type="entry name" value="VOC"/>
    <property type="match status" value="1"/>
</dbReference>
<dbReference type="PANTHER" id="PTHR36113">
    <property type="entry name" value="LYASE, PUTATIVE-RELATED-RELATED"/>
    <property type="match status" value="1"/>
</dbReference>
<dbReference type="PANTHER" id="PTHR36113:SF6">
    <property type="entry name" value="FOSFOMYCIN RESISTANCE PROTEIN FOSX"/>
    <property type="match status" value="1"/>
</dbReference>
<dbReference type="InterPro" id="IPR022858">
    <property type="entry name" value="Metallothiol_Trafse_FosB"/>
</dbReference>
<dbReference type="SUPFAM" id="SSF54593">
    <property type="entry name" value="Glyoxalase/Bleomycin resistance protein/Dihydroxybiphenyl dioxygenase"/>
    <property type="match status" value="1"/>
</dbReference>
<comment type="function">
    <text evidence="6">Metallothiol transferase which confers resistance to fosfomycin by catalyzing the addition of a thiol cofactor to fosfomycin. L-cysteine is probably the physiological thiol donor.</text>
</comment>
<keyword evidence="4 6" id="KW-0460">Magnesium</keyword>
<accession>A0A3M8APH1</accession>
<keyword evidence="5 6" id="KW-0046">Antibiotic resistance</keyword>
<keyword evidence="9" id="KW-1185">Reference proteome</keyword>
<evidence type="ECO:0000256" key="4">
    <source>
        <dbReference type="ARBA" id="ARBA00022842"/>
    </source>
</evidence>
<dbReference type="InterPro" id="IPR051332">
    <property type="entry name" value="Fosfomycin_Res_Enzymes"/>
</dbReference>
<evidence type="ECO:0000256" key="3">
    <source>
        <dbReference type="ARBA" id="ARBA00022723"/>
    </source>
</evidence>
<feature type="binding site" evidence="6">
    <location>
        <position position="68"/>
    </location>
    <ligand>
        <name>Mg(2+)</name>
        <dbReference type="ChEBI" id="CHEBI:18420"/>
    </ligand>
</feature>
<comment type="subunit">
    <text evidence="6">Homodimer.</text>
</comment>
<dbReference type="GO" id="GO:0000287">
    <property type="term" value="F:magnesium ion binding"/>
    <property type="evidence" value="ECO:0007669"/>
    <property type="project" value="UniProtKB-UniRule"/>
</dbReference>
<dbReference type="HAMAP" id="MF_01512">
    <property type="entry name" value="FosB"/>
    <property type="match status" value="1"/>
</dbReference>
<dbReference type="GO" id="GO:0005737">
    <property type="term" value="C:cytoplasm"/>
    <property type="evidence" value="ECO:0007669"/>
    <property type="project" value="UniProtKB-SubCell"/>
</dbReference>
<dbReference type="Pfam" id="PF00903">
    <property type="entry name" value="Glyoxalase"/>
    <property type="match status" value="1"/>
</dbReference>
<sequence length="141" mass="16927">MQPLKGLNHMLFSVSDLERSFCFYRDVLGAKPLVRGRKLAYFDWNGYWLALNEERDIPRNEIALSYTHLAFSVAEEDFDDWKRHLEQHGVHILPGRERDERDKRSIYFTDPDGHKFELHTGTLEDRLAYYREEKTHMTFFD</sequence>
<evidence type="ECO:0000256" key="2">
    <source>
        <dbReference type="ARBA" id="ARBA00022679"/>
    </source>
</evidence>
<keyword evidence="1 6" id="KW-0963">Cytoplasm</keyword>
<evidence type="ECO:0000256" key="1">
    <source>
        <dbReference type="ARBA" id="ARBA00022490"/>
    </source>
</evidence>
<organism evidence="8 9">
    <name type="scientific">Brevibacillus gelatini</name>
    <dbReference type="NCBI Taxonomy" id="1655277"/>
    <lineage>
        <taxon>Bacteria</taxon>
        <taxon>Bacillati</taxon>
        <taxon>Bacillota</taxon>
        <taxon>Bacilli</taxon>
        <taxon>Bacillales</taxon>
        <taxon>Paenibacillaceae</taxon>
        <taxon>Brevibacillus</taxon>
    </lineage>
</organism>
<evidence type="ECO:0000313" key="8">
    <source>
        <dbReference type="EMBL" id="RNB53081.1"/>
    </source>
</evidence>
<protein>
    <recommendedName>
        <fullName evidence="6">Metallothiol transferase FosB</fullName>
        <ecNumber evidence="6">2.5.1.-</ecNumber>
    </recommendedName>
    <alternativeName>
        <fullName evidence="6">Fosfomycin resistance protein</fullName>
    </alternativeName>
</protein>
<comment type="similarity">
    <text evidence="6">Belongs to the fosfomycin resistance protein family. FosB subfamily.</text>
</comment>
<name>A0A3M8APH1_9BACL</name>
<dbReference type="InterPro" id="IPR037523">
    <property type="entry name" value="VOC_core"/>
</dbReference>
<feature type="binding site" evidence="6">
    <location>
        <position position="117"/>
    </location>
    <ligand>
        <name>Mg(2+)</name>
        <dbReference type="ChEBI" id="CHEBI:18420"/>
    </ligand>
</feature>
<dbReference type="GO" id="GO:0016765">
    <property type="term" value="F:transferase activity, transferring alkyl or aryl (other than methyl) groups"/>
    <property type="evidence" value="ECO:0007669"/>
    <property type="project" value="UniProtKB-UniRule"/>
</dbReference>
<dbReference type="EMBL" id="RHHS01000049">
    <property type="protein sequence ID" value="RNB53081.1"/>
    <property type="molecule type" value="Genomic_DNA"/>
</dbReference>
<dbReference type="InterPro" id="IPR029068">
    <property type="entry name" value="Glyas_Bleomycin-R_OHBP_Dase"/>
</dbReference>
<evidence type="ECO:0000256" key="5">
    <source>
        <dbReference type="ARBA" id="ARBA00023251"/>
    </source>
</evidence>
<dbReference type="Proteomes" id="UP000268829">
    <property type="component" value="Unassembled WGS sequence"/>
</dbReference>
<keyword evidence="2 6" id="KW-0808">Transferase</keyword>
<dbReference type="NCBIfam" id="NF003152">
    <property type="entry name" value="PRK04101.1"/>
    <property type="match status" value="1"/>
</dbReference>
<dbReference type="Gene3D" id="3.10.180.10">
    <property type="entry name" value="2,3-Dihydroxybiphenyl 1,2-Dioxygenase, domain 1"/>
    <property type="match status" value="1"/>
</dbReference>
<comment type="caution">
    <text evidence="8">The sequence shown here is derived from an EMBL/GenBank/DDBJ whole genome shotgun (WGS) entry which is preliminary data.</text>
</comment>
<dbReference type="InterPro" id="IPR004360">
    <property type="entry name" value="Glyas_Fos-R_dOase_dom"/>
</dbReference>
<evidence type="ECO:0000259" key="7">
    <source>
        <dbReference type="PROSITE" id="PS51819"/>
    </source>
</evidence>
<proteinExistence type="inferred from homology"/>
<evidence type="ECO:0000256" key="6">
    <source>
        <dbReference type="HAMAP-Rule" id="MF_01512"/>
    </source>
</evidence>